<dbReference type="OrthoDB" id="513484at2759"/>
<name>A0A090MB83_OSTTA</name>
<dbReference type="AlphaFoldDB" id="A0A090MB83"/>
<dbReference type="GO" id="GO:0008081">
    <property type="term" value="F:phosphoric diester hydrolase activity"/>
    <property type="evidence" value="ECO:0007669"/>
    <property type="project" value="InterPro"/>
</dbReference>
<dbReference type="Proteomes" id="UP000009170">
    <property type="component" value="Unassembled WGS sequence"/>
</dbReference>
<dbReference type="SUPFAM" id="SSF51695">
    <property type="entry name" value="PLC-like phosphodiesterases"/>
    <property type="match status" value="1"/>
</dbReference>
<dbReference type="RefSeq" id="XP_022839787.1">
    <property type="nucleotide sequence ID" value="XM_022983151.1"/>
</dbReference>
<dbReference type="InterPro" id="IPR017946">
    <property type="entry name" value="PLC-like_Pdiesterase_TIM-brl"/>
</dbReference>
<dbReference type="Gene3D" id="3.20.20.190">
    <property type="entry name" value="Phosphatidylinositol (PI) phosphodiesterase"/>
    <property type="match status" value="1"/>
</dbReference>
<accession>A0A090MB83</accession>
<reference evidence="2" key="1">
    <citation type="journal article" date="2006" name="Proc. Natl. Acad. Sci. U.S.A.">
        <title>Genome analysis of the smallest free-living eukaryote Ostreococcus tauri unveils many unique features.</title>
        <authorList>
            <person name="Derelle E."/>
            <person name="Ferraz C."/>
            <person name="Rombauts S."/>
            <person name="Rouze P."/>
            <person name="Worden A.Z."/>
            <person name="Robbens S."/>
            <person name="Partensky F."/>
            <person name="Degroeve S."/>
            <person name="Echeynie S."/>
            <person name="Cooke R."/>
            <person name="Saeys Y."/>
            <person name="Wuyts J."/>
            <person name="Jabbari K."/>
            <person name="Bowler C."/>
            <person name="Panaud O."/>
            <person name="Piegu B."/>
            <person name="Ball S.G."/>
            <person name="Ral J.-P."/>
            <person name="Bouget F.-Y."/>
            <person name="Piganeau G."/>
            <person name="De Baets B."/>
            <person name="Picard A."/>
            <person name="Delseny M."/>
            <person name="Demaille J."/>
            <person name="Van de Peer Y."/>
            <person name="Moreau H."/>
        </authorList>
    </citation>
    <scope>NUCLEOTIDE SEQUENCE [LARGE SCALE GENOMIC DNA]</scope>
    <source>
        <strain evidence="2">OTTH 0595 / CCAP 157/2 / RCC745</strain>
    </source>
</reference>
<protein>
    <submittedName>
        <fullName evidence="1">PLC-like phosphodiesterase, TIM beta/alpha-barrel domain</fullName>
    </submittedName>
</protein>
<proteinExistence type="predicted"/>
<keyword evidence="2" id="KW-1185">Reference proteome</keyword>
<comment type="caution">
    <text evidence="1">The sequence shown here is derived from an EMBL/GenBank/DDBJ whole genome shotgun (WGS) entry which is preliminary data.</text>
</comment>
<sequence>MSFELKGDASRPEGYAAIDAAAREVGARAFAFTDYDWASAEWRAKRTAFERLLRGRRPVVEFAWAARDVEDFAVNVSNVDARRMRKLGGARVAFPSIKMTRAWFAEASRQKIDVIPWIVDDEESARKALSVGAKAVISNVPLRMRRILDEMCKERRGKF</sequence>
<dbReference type="KEGG" id="ota:OT_ostta10g01540"/>
<evidence type="ECO:0000313" key="1">
    <source>
        <dbReference type="EMBL" id="CEF99354.1"/>
    </source>
</evidence>
<organism evidence="1 2">
    <name type="scientific">Ostreococcus tauri</name>
    <name type="common">Marine green alga</name>
    <dbReference type="NCBI Taxonomy" id="70448"/>
    <lineage>
        <taxon>Eukaryota</taxon>
        <taxon>Viridiplantae</taxon>
        <taxon>Chlorophyta</taxon>
        <taxon>Mamiellophyceae</taxon>
        <taxon>Mamiellales</taxon>
        <taxon>Bathycoccaceae</taxon>
        <taxon>Ostreococcus</taxon>
    </lineage>
</organism>
<dbReference type="InParanoid" id="A0A090MB83"/>
<gene>
    <name evidence="1" type="ORF">OT_ostta10g01540</name>
</gene>
<dbReference type="GO" id="GO:0006629">
    <property type="term" value="P:lipid metabolic process"/>
    <property type="evidence" value="ECO:0007669"/>
    <property type="project" value="InterPro"/>
</dbReference>
<dbReference type="EMBL" id="CAID01000010">
    <property type="protein sequence ID" value="CEF99354.1"/>
    <property type="molecule type" value="Genomic_DNA"/>
</dbReference>
<evidence type="ECO:0000313" key="2">
    <source>
        <dbReference type="Proteomes" id="UP000009170"/>
    </source>
</evidence>
<dbReference type="GeneID" id="9832316"/>
<reference evidence="1 2" key="2">
    <citation type="journal article" date="2014" name="BMC Genomics">
        <title>An improved genome of the model marine alga Ostreococcus tauri unfolds by assessing Illumina de novo assemblies.</title>
        <authorList>
            <person name="Blanc-Mathieu R."/>
            <person name="Verhelst B."/>
            <person name="Derelle E."/>
            <person name="Rombauts S."/>
            <person name="Bouget F.Y."/>
            <person name="Carre I."/>
            <person name="Chateau A."/>
            <person name="Eyre-Walker A."/>
            <person name="Grimsley N."/>
            <person name="Moreau H."/>
            <person name="Piegu B."/>
            <person name="Rivals E."/>
            <person name="Schackwitz W."/>
            <person name="Van de Peer Y."/>
            <person name="Piganeau G."/>
        </authorList>
    </citation>
    <scope>NUCLEOTIDE SEQUENCE [LARGE SCALE GENOMIC DNA]</scope>
    <source>
        <strain evidence="2">OTTH 0595 / CCAP 157/2 / RCC745</strain>
    </source>
</reference>